<name>U1PT60_9EURY</name>
<evidence type="ECO:0000259" key="6">
    <source>
        <dbReference type="PROSITE" id="PS51900"/>
    </source>
</evidence>
<dbReference type="GO" id="GO:0003677">
    <property type="term" value="F:DNA binding"/>
    <property type="evidence" value="ECO:0007669"/>
    <property type="project" value="UniProtKB-UniRule"/>
</dbReference>
<dbReference type="HOGENOM" id="CLU_045500_0_0_2"/>
<feature type="domain" description="Core-binding (CB)" evidence="6">
    <location>
        <begin position="7"/>
        <end position="92"/>
    </location>
</feature>
<dbReference type="InterPro" id="IPR013762">
    <property type="entry name" value="Integrase-like_cat_sf"/>
</dbReference>
<dbReference type="InterPro" id="IPR011010">
    <property type="entry name" value="DNA_brk_join_enz"/>
</dbReference>
<evidence type="ECO:0000313" key="8">
    <source>
        <dbReference type="Proteomes" id="UP000030710"/>
    </source>
</evidence>
<dbReference type="Proteomes" id="UP000030710">
    <property type="component" value="Unassembled WGS sequence"/>
</dbReference>
<proteinExistence type="predicted"/>
<evidence type="ECO:0000259" key="5">
    <source>
        <dbReference type="PROSITE" id="PS51898"/>
    </source>
</evidence>
<dbReference type="SUPFAM" id="SSF56349">
    <property type="entry name" value="DNA breaking-rejoining enzymes"/>
    <property type="match status" value="1"/>
</dbReference>
<gene>
    <name evidence="7" type="ORF">J07HQW2_03458</name>
</gene>
<evidence type="ECO:0000256" key="4">
    <source>
        <dbReference type="PROSITE-ProRule" id="PRU01248"/>
    </source>
</evidence>
<dbReference type="InterPro" id="IPR050090">
    <property type="entry name" value="Tyrosine_recombinase_XerCD"/>
</dbReference>
<evidence type="ECO:0000256" key="3">
    <source>
        <dbReference type="ARBA" id="ARBA00023172"/>
    </source>
</evidence>
<dbReference type="PROSITE" id="PS51898">
    <property type="entry name" value="TYR_RECOMBINASE"/>
    <property type="match status" value="1"/>
</dbReference>
<dbReference type="eggNOG" id="arCOG01250">
    <property type="taxonomic scope" value="Archaea"/>
</dbReference>
<dbReference type="Pfam" id="PF00589">
    <property type="entry name" value="Phage_integrase"/>
    <property type="match status" value="1"/>
</dbReference>
<dbReference type="PROSITE" id="PS51900">
    <property type="entry name" value="CB"/>
    <property type="match status" value="1"/>
</dbReference>
<dbReference type="AlphaFoldDB" id="U1PT60"/>
<reference evidence="7 8" key="1">
    <citation type="journal article" date="2013" name="PLoS ONE">
        <title>Assembly-driven community genomics of a hypersaline microbial ecosystem.</title>
        <authorList>
            <person name="Podell S."/>
            <person name="Ugalde J.A."/>
            <person name="Narasingarao P."/>
            <person name="Banfield J.F."/>
            <person name="Heidelberg K.B."/>
            <person name="Allen E.E."/>
        </authorList>
    </citation>
    <scope>NUCLEOTIDE SEQUENCE [LARGE SCALE GENOMIC DNA]</scope>
    <source>
        <strain evidence="8">J07HQW2</strain>
    </source>
</reference>
<keyword evidence="2 4" id="KW-0238">DNA-binding</keyword>
<dbReference type="InterPro" id="IPR044068">
    <property type="entry name" value="CB"/>
</dbReference>
<dbReference type="PANTHER" id="PTHR30349:SF41">
    <property type="entry name" value="INTEGRASE_RECOMBINASE PROTEIN MJ0367-RELATED"/>
    <property type="match status" value="1"/>
</dbReference>
<dbReference type="STRING" id="1238425.J07HQW2_03458"/>
<dbReference type="Gene3D" id="1.10.443.10">
    <property type="entry name" value="Intergrase catalytic core"/>
    <property type="match status" value="1"/>
</dbReference>
<dbReference type="Gene3D" id="1.10.150.130">
    <property type="match status" value="1"/>
</dbReference>
<evidence type="ECO:0000256" key="2">
    <source>
        <dbReference type="ARBA" id="ARBA00023125"/>
    </source>
</evidence>
<dbReference type="GO" id="GO:0006310">
    <property type="term" value="P:DNA recombination"/>
    <property type="evidence" value="ECO:0007669"/>
    <property type="project" value="UniProtKB-KW"/>
</dbReference>
<accession>U1PT60</accession>
<evidence type="ECO:0000313" key="7">
    <source>
        <dbReference type="EMBL" id="ERG96972.1"/>
    </source>
</evidence>
<dbReference type="InterPro" id="IPR010998">
    <property type="entry name" value="Integrase_recombinase_N"/>
</dbReference>
<dbReference type="InterPro" id="IPR002104">
    <property type="entry name" value="Integrase_catalytic"/>
</dbReference>
<dbReference type="PANTHER" id="PTHR30349">
    <property type="entry name" value="PHAGE INTEGRASE-RELATED"/>
    <property type="match status" value="1"/>
</dbReference>
<dbReference type="EMBL" id="KE356561">
    <property type="protein sequence ID" value="ERG96972.1"/>
    <property type="molecule type" value="Genomic_DNA"/>
</dbReference>
<organism evidence="7 8">
    <name type="scientific">Haloquadratum walsbyi J07HQW2</name>
    <dbReference type="NCBI Taxonomy" id="1238425"/>
    <lineage>
        <taxon>Archaea</taxon>
        <taxon>Methanobacteriati</taxon>
        <taxon>Methanobacteriota</taxon>
        <taxon>Stenosarchaea group</taxon>
        <taxon>Halobacteria</taxon>
        <taxon>Halobacteriales</taxon>
        <taxon>Haloferacaceae</taxon>
        <taxon>Haloquadratum</taxon>
    </lineage>
</organism>
<sequence>MTHLESIEPATALNLYLTQKETEVSDWTLYSHGSRLGHFIRWCDEKAIDNLNDIISRDLKRYKLWRRDDGEINNVTLKTQMDTLRVFIRWCESINAVTQDLSTSVESPNLDHNDNVREVMLDPEDSTLVLEYLRKYEYASVEHVAVELLWRTALRRGAAVALDVGDYDAQRQQLAVKHRPETGTPIKNKGRGERVIALRGSLCELLDDWIANQRPAVTDEYRREPLLATSHGRIHGQTIQSHVYAYTRPCVYSDDCPID</sequence>
<dbReference type="GO" id="GO:0015074">
    <property type="term" value="P:DNA integration"/>
    <property type="evidence" value="ECO:0007669"/>
    <property type="project" value="UniProtKB-KW"/>
</dbReference>
<keyword evidence="3" id="KW-0233">DNA recombination</keyword>
<feature type="domain" description="Tyr recombinase" evidence="5">
    <location>
        <begin position="116"/>
        <end position="259"/>
    </location>
</feature>
<dbReference type="RefSeq" id="WP_021056434.1">
    <property type="nucleotide sequence ID" value="NZ_KE356561.1"/>
</dbReference>
<protein>
    <submittedName>
        <fullName evidence="7">Site-specific recombinase XerD</fullName>
    </submittedName>
</protein>
<evidence type="ECO:0000256" key="1">
    <source>
        <dbReference type="ARBA" id="ARBA00022908"/>
    </source>
</evidence>
<keyword evidence="1" id="KW-0229">DNA integration</keyword>